<gene>
    <name evidence="1" type="ORF">MKS88_002164</name>
</gene>
<proteinExistence type="predicted"/>
<name>A0ACB9YCA8_PLABR</name>
<sequence>MVKPNVSKKDKIIYHFNEDNEPINAQAYGLLSPLKMDNEDLYKIGCMLNNSIRNKVSIDFLISDSVNDDEYCDLLNEWLNKKEFEYVSGSNCENKTKLWEEKIEKLWSPLIKLSYDNFSCKRNKIFSPFGHWVDSCLNKKKREKQNIVPECSCELTEGCYDNGESHSEKGRIRIHYHSV</sequence>
<protein>
    <submittedName>
        <fullName evidence="1">PIR protein</fullName>
    </submittedName>
</protein>
<organism evidence="1 2">
    <name type="scientific">Plasmodium brasilianum</name>
    <dbReference type="NCBI Taxonomy" id="5824"/>
    <lineage>
        <taxon>Eukaryota</taxon>
        <taxon>Sar</taxon>
        <taxon>Alveolata</taxon>
        <taxon>Apicomplexa</taxon>
        <taxon>Aconoidasida</taxon>
        <taxon>Haemosporida</taxon>
        <taxon>Plasmodiidae</taxon>
        <taxon>Plasmodium</taxon>
        <taxon>Plasmodium (Plasmodium)</taxon>
    </lineage>
</organism>
<dbReference type="Proteomes" id="UP001056978">
    <property type="component" value="Chromosome 7"/>
</dbReference>
<reference evidence="1" key="1">
    <citation type="submission" date="2022-06" db="EMBL/GenBank/DDBJ databases">
        <title>The First Complete Genome of the Simian Malaria Parasite Plasmodium brasilianum.</title>
        <authorList>
            <person name="Bajic M."/>
            <person name="Ravishankar S."/>
        </authorList>
    </citation>
    <scope>NUCLEOTIDE SEQUENCE</scope>
    <source>
        <strain evidence="1">Bolivian I</strain>
    </source>
</reference>
<keyword evidence="2" id="KW-1185">Reference proteome</keyword>
<evidence type="ECO:0000313" key="2">
    <source>
        <dbReference type="Proteomes" id="UP001056978"/>
    </source>
</evidence>
<comment type="caution">
    <text evidence="1">The sequence shown here is derived from an EMBL/GenBank/DDBJ whole genome shotgun (WGS) entry which is preliminary data.</text>
</comment>
<dbReference type="EMBL" id="CM043775">
    <property type="protein sequence ID" value="KAI4839607.1"/>
    <property type="molecule type" value="Genomic_DNA"/>
</dbReference>
<evidence type="ECO:0000313" key="1">
    <source>
        <dbReference type="EMBL" id="KAI4839607.1"/>
    </source>
</evidence>
<accession>A0ACB9YCA8</accession>